<dbReference type="Proteomes" id="UP000247485">
    <property type="component" value="Unassembled WGS sequence"/>
</dbReference>
<dbReference type="GO" id="GO:0006270">
    <property type="term" value="P:DNA replication initiation"/>
    <property type="evidence" value="ECO:0007669"/>
    <property type="project" value="InterPro"/>
</dbReference>
<comment type="caution">
    <text evidence="1">The sequence shown here is derived from an EMBL/GenBank/DDBJ whole genome shotgun (WGS) entry which is preliminary data.</text>
</comment>
<dbReference type="Pfam" id="PF06992">
    <property type="entry name" value="Phage_lambda_P"/>
    <property type="match status" value="1"/>
</dbReference>
<sequence length="247" mass="28070">MKSIAESMHNFDRKNFQRIAAGMPEVQDAQSFAHQATKTAEVFNELFRQLLAVFPALVSKSAEDLNEMRRQWLLAFKENGITTVDQINAGMRVARKQEKPFMPSPGQFVAWCRSEEAVTVGLPDANELVDMVYQYCRTRGQYPDAESYPWPEHKIEPITLKHKACYWMVTGLYTDMRAKGLSDTELQRKASEELLRMIRRIKAGEAIPEPVKQIPKLGGRPLSNEQGLNKIAEIRAKFGLGRGRNNG</sequence>
<dbReference type="EMBL" id="QJJG01000014">
    <property type="protein sequence ID" value="PXW42043.1"/>
    <property type="molecule type" value="Genomic_DNA"/>
</dbReference>
<evidence type="ECO:0000313" key="2">
    <source>
        <dbReference type="Proteomes" id="UP000247485"/>
    </source>
</evidence>
<dbReference type="AlphaFoldDB" id="A0A318FKE3"/>
<proteinExistence type="predicted"/>
<name>A0A318FKE3_KLEOX</name>
<gene>
    <name evidence="1" type="ORF">DET57_11435</name>
</gene>
<dbReference type="RefSeq" id="WP_110275608.1">
    <property type="nucleotide sequence ID" value="NZ_QJJG01000014.1"/>
</dbReference>
<evidence type="ECO:0000313" key="1">
    <source>
        <dbReference type="EMBL" id="PXW42043.1"/>
    </source>
</evidence>
<accession>A0A318FKE3</accession>
<dbReference type="InterPro" id="IPR009731">
    <property type="entry name" value="P-like"/>
</dbReference>
<organism evidence="1 2">
    <name type="scientific">Klebsiella oxytoca</name>
    <dbReference type="NCBI Taxonomy" id="571"/>
    <lineage>
        <taxon>Bacteria</taxon>
        <taxon>Pseudomonadati</taxon>
        <taxon>Pseudomonadota</taxon>
        <taxon>Gammaproteobacteria</taxon>
        <taxon>Enterobacterales</taxon>
        <taxon>Enterobacteriaceae</taxon>
        <taxon>Klebsiella/Raoultella group</taxon>
        <taxon>Klebsiella</taxon>
    </lineage>
</organism>
<reference evidence="1 2" key="1">
    <citation type="submission" date="2018-05" db="EMBL/GenBank/DDBJ databases">
        <title>Freshwater and sediment microbial communities from various areas in North America, analyzing microbe dynamics in response to fracking.</title>
        <authorList>
            <person name="Lamendella R."/>
        </authorList>
    </citation>
    <scope>NUCLEOTIDE SEQUENCE [LARGE SCALE GENOMIC DNA]</scope>
    <source>
        <strain evidence="1 2">67</strain>
    </source>
</reference>
<protein>
    <submittedName>
        <fullName evidence="1">Phage replication protein P</fullName>
    </submittedName>
</protein>